<protein>
    <submittedName>
        <fullName evidence="1">Uncharacterized protein</fullName>
    </submittedName>
</protein>
<proteinExistence type="predicted"/>
<name>A0A0H3XH21_9MOLU</name>
<dbReference type="PATRIC" id="fig|743698.3.peg.281"/>
<evidence type="ECO:0000313" key="1">
    <source>
        <dbReference type="EMBL" id="AKM53863.1"/>
    </source>
</evidence>
<dbReference type="STRING" id="315358.SERIO_v1c02790"/>
<reference evidence="1 2" key="1">
    <citation type="journal article" date="2015" name="Genome Biol. Evol.">
        <title>Found and Lost: The Fates of Horizontally Acquired Genes in Arthropod-Symbiotic Spiroplasma.</title>
        <authorList>
            <person name="Lo W.S."/>
            <person name="Gasparich G.E."/>
            <person name="Kuo C.H."/>
        </authorList>
    </citation>
    <scope>NUCLEOTIDE SEQUENCE [LARGE SCALE GENOMIC DNA]</scope>
    <source>
        <strain evidence="2">TDA-040725-5</strain>
    </source>
</reference>
<dbReference type="KEGG" id="seri:SERIO_v1c02790"/>
<dbReference type="Proteomes" id="UP000035661">
    <property type="component" value="Chromosome"/>
</dbReference>
<evidence type="ECO:0000313" key="2">
    <source>
        <dbReference type="Proteomes" id="UP000035661"/>
    </source>
</evidence>
<keyword evidence="2" id="KW-1185">Reference proteome</keyword>
<organism evidence="1 2">
    <name type="scientific">Spiroplasma eriocheiris</name>
    <dbReference type="NCBI Taxonomy" id="315358"/>
    <lineage>
        <taxon>Bacteria</taxon>
        <taxon>Bacillati</taxon>
        <taxon>Mycoplasmatota</taxon>
        <taxon>Mollicutes</taxon>
        <taxon>Entomoplasmatales</taxon>
        <taxon>Spiroplasmataceae</taxon>
        <taxon>Spiroplasma</taxon>
    </lineage>
</organism>
<dbReference type="AlphaFoldDB" id="A0A0H3XH21"/>
<gene>
    <name evidence="1" type="ORF">SERIO_v1c02790</name>
</gene>
<accession>A0A0H3XH21</accession>
<reference evidence="2" key="2">
    <citation type="submission" date="2015-06" db="EMBL/GenBank/DDBJ databases">
        <title>Complete genome sequence of Spiroplasma eriocheiris TDA-040725-5 (DSM 21848).</title>
        <authorList>
            <person name="Lo W.-S."/>
            <person name="Kuo C.-H."/>
        </authorList>
    </citation>
    <scope>NUCLEOTIDE SEQUENCE [LARGE SCALE GENOMIC DNA]</scope>
    <source>
        <strain evidence="2">TDA-040725-5</strain>
    </source>
</reference>
<dbReference type="RefSeq" id="WP_047791132.1">
    <property type="nucleotide sequence ID" value="NZ_CP011856.1"/>
</dbReference>
<sequence length="309" mass="36183">MSIFDKNENEKYAYFLTNFKELVADWVVMVGDPYIKTALDTASIKLFGMNVEKAMSFFDIDLHKNQKLLDIGAINEVYSLDLLNDIELEHNKKTKKKPEALSKDAIYDIIDELFEDDSDVLRFCEYTLNVVLTVDEAEQKAITAINNYRSIAFMNYSTRIFELIEWFGITVNQVTVNGLNVHKFGSQNNAPSNSRAKKHINNFRHHHKKNVQENGDDLAPNKEQIFTEYFSYNGNIKEKIVQMKKILPLLNEKREELKEFNPKLEYEIFNFLNHAEYRPAITVENKDYEKVMDKVFKKAVLCLYLLEME</sequence>
<dbReference type="EMBL" id="CP011856">
    <property type="protein sequence ID" value="AKM53863.1"/>
    <property type="molecule type" value="Genomic_DNA"/>
</dbReference>